<protein>
    <recommendedName>
        <fullName evidence="2">Xylose isomerase-like TIM barrel domain-containing protein</fullName>
    </recommendedName>
</protein>
<evidence type="ECO:0000259" key="2">
    <source>
        <dbReference type="Pfam" id="PF01261"/>
    </source>
</evidence>
<dbReference type="Gene3D" id="3.20.20.150">
    <property type="entry name" value="Divalent-metal-dependent TIM barrel enzymes"/>
    <property type="match status" value="1"/>
</dbReference>
<dbReference type="PANTHER" id="PTHR12110:SF41">
    <property type="entry name" value="INOSOSE DEHYDRATASE"/>
    <property type="match status" value="1"/>
</dbReference>
<dbReference type="Pfam" id="PF01261">
    <property type="entry name" value="AP_endonuc_2"/>
    <property type="match status" value="1"/>
</dbReference>
<dbReference type="InterPro" id="IPR050312">
    <property type="entry name" value="IolE/XylAMocC-like"/>
</dbReference>
<keyword evidence="4" id="KW-1185">Reference proteome</keyword>
<feature type="domain" description="Xylose isomerase-like TIM barrel" evidence="2">
    <location>
        <begin position="47"/>
        <end position="279"/>
    </location>
</feature>
<dbReference type="PANTHER" id="PTHR12110">
    <property type="entry name" value="HYDROXYPYRUVATE ISOMERASE"/>
    <property type="match status" value="1"/>
</dbReference>
<evidence type="ECO:0000313" key="4">
    <source>
        <dbReference type="Proteomes" id="UP000244896"/>
    </source>
</evidence>
<dbReference type="AlphaFoldDB" id="A0A2U8E5N0"/>
<dbReference type="KEGG" id="elut:CKA38_13585"/>
<feature type="signal peptide" evidence="1">
    <location>
        <begin position="1"/>
        <end position="20"/>
    </location>
</feature>
<dbReference type="OrthoDB" id="9798407at2"/>
<sequence>MKKILILLCAMTLAAVHTNAAEKNIGLQMYSLRTEIAKDFSNIDTIIAAIAKAGYKYVETANYSGDGKIYGMEPAVFAEKLRAHGLHALSCHVQKRFKKTPTRAELDEALSWWDKCIADHKAAGMKYVIMPSMPRLTKVEDIQAFCEYLNKIGDKCNAAGLKFGYHNHAFEFETKLPNKLTKYEYMLQNTDPGKVFFEMDVYWTVMGRFSPVELFKQYPGRFLVLHIKDQKELGQSGMVGFEAIFKNIDGSGAKYLIVEVEKYNMPPIESVTASLKYLNDAPYVKADYSK</sequence>
<dbReference type="EMBL" id="CP023004">
    <property type="protein sequence ID" value="AWI10151.1"/>
    <property type="molecule type" value="Genomic_DNA"/>
</dbReference>
<dbReference type="InterPro" id="IPR013022">
    <property type="entry name" value="Xyl_isomerase-like_TIM-brl"/>
</dbReference>
<name>A0A2U8E5N0_9BACT</name>
<proteinExistence type="predicted"/>
<gene>
    <name evidence="3" type="ORF">CKA38_13585</name>
</gene>
<keyword evidence="1" id="KW-0732">Signal</keyword>
<organism evidence="3 4">
    <name type="scientific">Ereboglobus luteus</name>
    <dbReference type="NCBI Taxonomy" id="1796921"/>
    <lineage>
        <taxon>Bacteria</taxon>
        <taxon>Pseudomonadati</taxon>
        <taxon>Verrucomicrobiota</taxon>
        <taxon>Opitutia</taxon>
        <taxon>Opitutales</taxon>
        <taxon>Opitutaceae</taxon>
        <taxon>Ereboglobus</taxon>
    </lineage>
</organism>
<dbReference type="RefSeq" id="WP_108826021.1">
    <property type="nucleotide sequence ID" value="NZ_CP023004.1"/>
</dbReference>
<dbReference type="SUPFAM" id="SSF51658">
    <property type="entry name" value="Xylose isomerase-like"/>
    <property type="match status" value="1"/>
</dbReference>
<feature type="chain" id="PRO_5016177561" description="Xylose isomerase-like TIM barrel domain-containing protein" evidence="1">
    <location>
        <begin position="21"/>
        <end position="290"/>
    </location>
</feature>
<evidence type="ECO:0000313" key="3">
    <source>
        <dbReference type="EMBL" id="AWI10151.1"/>
    </source>
</evidence>
<dbReference type="InterPro" id="IPR036237">
    <property type="entry name" value="Xyl_isomerase-like_sf"/>
</dbReference>
<accession>A0A2U8E5N0</accession>
<evidence type="ECO:0000256" key="1">
    <source>
        <dbReference type="SAM" id="SignalP"/>
    </source>
</evidence>
<dbReference type="Proteomes" id="UP000244896">
    <property type="component" value="Chromosome"/>
</dbReference>
<reference evidence="3 4" key="1">
    <citation type="journal article" date="2018" name="Syst. Appl. Microbiol.">
        <title>Ereboglobus luteus gen. nov. sp. nov. from cockroach guts, and new insights into the oxygen relationship of the genera Opitutus and Didymococcus (Verrucomicrobia: Opitutaceae).</title>
        <authorList>
            <person name="Tegtmeier D."/>
            <person name="Belitz A."/>
            <person name="Radek R."/>
            <person name="Heimerl T."/>
            <person name="Brune A."/>
        </authorList>
    </citation>
    <scope>NUCLEOTIDE SEQUENCE [LARGE SCALE GENOMIC DNA]</scope>
    <source>
        <strain evidence="3 4">Ho45</strain>
    </source>
</reference>